<evidence type="ECO:0000256" key="1">
    <source>
        <dbReference type="ARBA" id="ARBA00022679"/>
    </source>
</evidence>
<keyword evidence="1" id="KW-0808">Transferase</keyword>
<name>A0ABY0SUM4_9RHOB</name>
<dbReference type="PANTHER" id="PTHR10605">
    <property type="entry name" value="HEPARAN SULFATE SULFOTRANSFERASE"/>
    <property type="match status" value="1"/>
</dbReference>
<dbReference type="RefSeq" id="WP_167354564.1">
    <property type="nucleotide sequence ID" value="NZ_FNJD01000023.1"/>
</dbReference>
<evidence type="ECO:0000313" key="2">
    <source>
        <dbReference type="EMBL" id="SDP62348.1"/>
    </source>
</evidence>
<dbReference type="Gene3D" id="3.40.50.300">
    <property type="entry name" value="P-loop containing nucleotide triphosphate hydrolases"/>
    <property type="match status" value="1"/>
</dbReference>
<dbReference type="InterPro" id="IPR027417">
    <property type="entry name" value="P-loop_NTPase"/>
</dbReference>
<protein>
    <submittedName>
        <fullName evidence="2">Sulfotransferase family protein</fullName>
    </submittedName>
</protein>
<dbReference type="InterPro" id="IPR037359">
    <property type="entry name" value="NST/OST"/>
</dbReference>
<organism evidence="2 3">
    <name type="scientific">Sulfitobacter litoralis</name>
    <dbReference type="NCBI Taxonomy" id="335975"/>
    <lineage>
        <taxon>Bacteria</taxon>
        <taxon>Pseudomonadati</taxon>
        <taxon>Pseudomonadota</taxon>
        <taxon>Alphaproteobacteria</taxon>
        <taxon>Rhodobacterales</taxon>
        <taxon>Roseobacteraceae</taxon>
        <taxon>Sulfitobacter</taxon>
    </lineage>
</organism>
<reference evidence="2 3" key="1">
    <citation type="submission" date="2016-10" db="EMBL/GenBank/DDBJ databases">
        <authorList>
            <person name="Varghese N."/>
            <person name="Submissions S."/>
        </authorList>
    </citation>
    <scope>NUCLEOTIDE SEQUENCE [LARGE SCALE GENOMIC DNA]</scope>
    <source>
        <strain evidence="2 3">DSM 17584</strain>
    </source>
</reference>
<dbReference type="SUPFAM" id="SSF52540">
    <property type="entry name" value="P-loop containing nucleoside triphosphate hydrolases"/>
    <property type="match status" value="1"/>
</dbReference>
<dbReference type="PANTHER" id="PTHR10605:SF56">
    <property type="entry name" value="BIFUNCTIONAL HEPARAN SULFATE N-DEACETYLASE_N-SULFOTRANSFERASE"/>
    <property type="match status" value="1"/>
</dbReference>
<dbReference type="Proteomes" id="UP000198646">
    <property type="component" value="Unassembled WGS sequence"/>
</dbReference>
<gene>
    <name evidence="2" type="ORF">SAMN04488512_12345</name>
</gene>
<dbReference type="Pfam" id="PF13469">
    <property type="entry name" value="Sulfotransfer_3"/>
    <property type="match status" value="1"/>
</dbReference>
<evidence type="ECO:0000313" key="3">
    <source>
        <dbReference type="Proteomes" id="UP000198646"/>
    </source>
</evidence>
<keyword evidence="3" id="KW-1185">Reference proteome</keyword>
<comment type="caution">
    <text evidence="2">The sequence shown here is derived from an EMBL/GenBank/DDBJ whole genome shotgun (WGS) entry which is preliminary data.</text>
</comment>
<sequence>MPDFFIVGAPKCGTSSLFQYLGDNPSIFMPSNKEPHFYASDMYTRETGLKRRVSDKSEYERMFARATAGQMSGEGSTWYLFSTVAIPQILRDQPDARFIVMLRNPVDMALSLHNHHVRKLYDDIEDFSQAWALNAMRANGESLPPYCPDPKMLDYREVCRFTPMLERLFNLVPRERVHVIIFEEFIRDPRRAYLDTLAFLGATDDGCTTFEKVNPNRRLRSKRLYELMTYKPFPINLIYPGLKRVANTLGLRPGRAVFKRNVTVEARSNPDPTMMRRLADTFETDIPAAEAVLGRNLDDWRARIAILQKDD</sequence>
<accession>A0ABY0SUM4</accession>
<dbReference type="EMBL" id="FNJD01000023">
    <property type="protein sequence ID" value="SDP62348.1"/>
    <property type="molecule type" value="Genomic_DNA"/>
</dbReference>
<proteinExistence type="predicted"/>